<dbReference type="InterPro" id="IPR000997">
    <property type="entry name" value="Cholinesterase"/>
</dbReference>
<keyword evidence="2 3" id="KW-0378">Hydrolase</keyword>
<dbReference type="InterPro" id="IPR029058">
    <property type="entry name" value="AB_hydrolase_fold"/>
</dbReference>
<dbReference type="EMBL" id="JACKSJ010000037">
    <property type="protein sequence ID" value="MCV7169248.1"/>
    <property type="molecule type" value="Genomic_DNA"/>
</dbReference>
<evidence type="ECO:0000256" key="3">
    <source>
        <dbReference type="RuleBase" id="RU361235"/>
    </source>
</evidence>
<sequence>MSQNNAPVVRTPAGAVRGVCDHGSERYRAIPYAATPTGAARFGPPAPHPGWRGVRDATGPGATAPQPIRDFGALDMRPYFGPGWVRGTDYLTLDVHTPAADDAARPVMVFVHGGGFVTGSSQASLYDGHAFARDGVVLVILNYRLGVAGFLDVGGAPRNRGLLDVLAALKWVQDAISAFGGDPANVTVFGQSAGATLVGALLATPEATGLFQQAIMQSGSGTGAFTPEQAERVTRAVATELSVRATADGLGNISDEQFVAVLPKLAGLDLQTASDVDPLVGLSPFSLVLDDQPADALAKGPAADVALLIGTNTEEGNLYLVPQGRFETSMHADVLAVAARSHADPRTAMDAVAARLPHATRGQLRSALLGEALFGAGSARMARAHASISPRGTYVYRFGFRSNAVDGKLGAAHTVELPFVFDIAGSPWLHGEAGLLGPDPVPHGLAGEMHRSWVAFARNGSPGWDAYRGAAGVIEHFGD</sequence>
<dbReference type="PROSITE" id="PS00122">
    <property type="entry name" value="CARBOXYLESTERASE_B_1"/>
    <property type="match status" value="1"/>
</dbReference>
<comment type="caution">
    <text evidence="5">The sequence shown here is derived from an EMBL/GenBank/DDBJ whole genome shotgun (WGS) entry which is preliminary data.</text>
</comment>
<feature type="domain" description="Carboxylesterase type B" evidence="4">
    <location>
        <begin position="6"/>
        <end position="462"/>
    </location>
</feature>
<dbReference type="SUPFAM" id="SSF53474">
    <property type="entry name" value="alpha/beta-Hydrolases"/>
    <property type="match status" value="1"/>
</dbReference>
<dbReference type="Gene3D" id="3.40.50.1820">
    <property type="entry name" value="alpha/beta hydrolase"/>
    <property type="match status" value="1"/>
</dbReference>
<organism evidence="5 6">
    <name type="scientific">[Mycobacterium] manitobense</name>
    <dbReference type="NCBI Taxonomy" id="190147"/>
    <lineage>
        <taxon>Bacteria</taxon>
        <taxon>Bacillati</taxon>
        <taxon>Actinomycetota</taxon>
        <taxon>Actinomycetes</taxon>
        <taxon>Mycobacteriales</taxon>
        <taxon>Mycobacteriaceae</taxon>
        <taxon>Mycolicibacterium</taxon>
    </lineage>
</organism>
<gene>
    <name evidence="5" type="ORF">H7I41_04825</name>
</gene>
<evidence type="ECO:0000313" key="6">
    <source>
        <dbReference type="Proteomes" id="UP001140293"/>
    </source>
</evidence>
<dbReference type="InterPro" id="IPR019826">
    <property type="entry name" value="Carboxylesterase_B_AS"/>
</dbReference>
<dbReference type="RefSeq" id="WP_264011436.1">
    <property type="nucleotide sequence ID" value="NZ_JACKSJ010000037.1"/>
</dbReference>
<dbReference type="Proteomes" id="UP001140293">
    <property type="component" value="Unassembled WGS sequence"/>
</dbReference>
<dbReference type="Pfam" id="PF00135">
    <property type="entry name" value="COesterase"/>
    <property type="match status" value="1"/>
</dbReference>
<evidence type="ECO:0000259" key="4">
    <source>
        <dbReference type="Pfam" id="PF00135"/>
    </source>
</evidence>
<reference evidence="5" key="1">
    <citation type="submission" date="2020-07" db="EMBL/GenBank/DDBJ databases">
        <authorList>
            <person name="Pettersson B.M.F."/>
            <person name="Behra P.R.K."/>
            <person name="Ramesh M."/>
            <person name="Das S."/>
            <person name="Dasgupta S."/>
            <person name="Kirsebom L.A."/>
        </authorList>
    </citation>
    <scope>NUCLEOTIDE SEQUENCE</scope>
    <source>
        <strain evidence="5">DSM 44615</strain>
    </source>
</reference>
<evidence type="ECO:0000313" key="5">
    <source>
        <dbReference type="EMBL" id="MCV7169248.1"/>
    </source>
</evidence>
<name>A0A9X3BT52_9MYCO</name>
<dbReference type="EC" id="3.1.1.-" evidence="3"/>
<dbReference type="GO" id="GO:0004104">
    <property type="term" value="F:cholinesterase activity"/>
    <property type="evidence" value="ECO:0007669"/>
    <property type="project" value="InterPro"/>
</dbReference>
<protein>
    <recommendedName>
        <fullName evidence="3">Carboxylic ester hydrolase</fullName>
        <ecNumber evidence="3">3.1.1.-</ecNumber>
    </recommendedName>
</protein>
<dbReference type="PRINTS" id="PR00878">
    <property type="entry name" value="CHOLNESTRASE"/>
</dbReference>
<evidence type="ECO:0000256" key="2">
    <source>
        <dbReference type="ARBA" id="ARBA00022801"/>
    </source>
</evidence>
<evidence type="ECO:0000256" key="1">
    <source>
        <dbReference type="ARBA" id="ARBA00005964"/>
    </source>
</evidence>
<dbReference type="InterPro" id="IPR002018">
    <property type="entry name" value="CarbesteraseB"/>
</dbReference>
<keyword evidence="6" id="KW-1185">Reference proteome</keyword>
<comment type="similarity">
    <text evidence="1 3">Belongs to the type-B carboxylesterase/lipase family.</text>
</comment>
<accession>A0A9X3BT52</accession>
<dbReference type="AlphaFoldDB" id="A0A9X3BT52"/>
<dbReference type="InterPro" id="IPR050309">
    <property type="entry name" value="Type-B_Carboxylest/Lipase"/>
</dbReference>
<proteinExistence type="inferred from homology"/>
<dbReference type="PANTHER" id="PTHR11559">
    <property type="entry name" value="CARBOXYLESTERASE"/>
    <property type="match status" value="1"/>
</dbReference>
<reference evidence="5" key="2">
    <citation type="journal article" date="2022" name="BMC Genomics">
        <title>Comparative genome analysis of mycobacteria focusing on tRNA and non-coding RNA.</title>
        <authorList>
            <person name="Behra P.R.K."/>
            <person name="Pettersson B.M.F."/>
            <person name="Ramesh M."/>
            <person name="Das S."/>
            <person name="Dasgupta S."/>
            <person name="Kirsebom L.A."/>
        </authorList>
    </citation>
    <scope>NUCLEOTIDE SEQUENCE</scope>
    <source>
        <strain evidence="5">DSM 44615</strain>
    </source>
</reference>